<dbReference type="InterPro" id="IPR011991">
    <property type="entry name" value="ArsR-like_HTH"/>
</dbReference>
<accession>A0A2U9IN06</accession>
<protein>
    <submittedName>
        <fullName evidence="2">MarR family transcriptional regulator</fullName>
    </submittedName>
</protein>
<dbReference type="KEGG" id="asul:DFR86_07395"/>
<dbReference type="OrthoDB" id="42947at2157"/>
<evidence type="ECO:0000259" key="1">
    <source>
        <dbReference type="PROSITE" id="PS50987"/>
    </source>
</evidence>
<dbReference type="RefSeq" id="WP_110380280.1">
    <property type="nucleotide sequence ID" value="NZ_CP029288.2"/>
</dbReference>
<keyword evidence="3" id="KW-1185">Reference proteome</keyword>
<dbReference type="EMBL" id="CP029288">
    <property type="protein sequence ID" value="AWR97390.1"/>
    <property type="molecule type" value="Genomic_DNA"/>
</dbReference>
<dbReference type="AlphaFoldDB" id="A0A2U9IN06"/>
<dbReference type="Pfam" id="PF01022">
    <property type="entry name" value="HTH_5"/>
    <property type="match status" value="1"/>
</dbReference>
<dbReference type="SMART" id="SM00418">
    <property type="entry name" value="HTH_ARSR"/>
    <property type="match status" value="1"/>
</dbReference>
<gene>
    <name evidence="2" type="ORF">DFR86_07395</name>
</gene>
<dbReference type="InterPro" id="IPR001845">
    <property type="entry name" value="HTH_ArsR_DNA-bd_dom"/>
</dbReference>
<name>A0A2U9IN06_9CREN</name>
<sequence>MNLIQLTILTNLAEGELSIKELSEYIGASKRTIAKSLSTLENKGYVEKRALIGKDIIYSITDAGLEELYRNYLFIKKLLEDMEFTLCNRFDC</sequence>
<dbReference type="Proteomes" id="UP000248410">
    <property type="component" value="Chromosome"/>
</dbReference>
<dbReference type="GeneID" id="36837782"/>
<dbReference type="InterPro" id="IPR036388">
    <property type="entry name" value="WH-like_DNA-bd_sf"/>
</dbReference>
<dbReference type="CDD" id="cd00090">
    <property type="entry name" value="HTH_ARSR"/>
    <property type="match status" value="1"/>
</dbReference>
<evidence type="ECO:0000313" key="3">
    <source>
        <dbReference type="Proteomes" id="UP000248410"/>
    </source>
</evidence>
<dbReference type="Gene3D" id="1.10.10.10">
    <property type="entry name" value="Winged helix-like DNA-binding domain superfamily/Winged helix DNA-binding domain"/>
    <property type="match status" value="1"/>
</dbReference>
<dbReference type="SUPFAM" id="SSF46785">
    <property type="entry name" value="Winged helix' DNA-binding domain"/>
    <property type="match status" value="1"/>
</dbReference>
<dbReference type="PROSITE" id="PS50987">
    <property type="entry name" value="HTH_ARSR_2"/>
    <property type="match status" value="1"/>
</dbReference>
<proteinExistence type="predicted"/>
<evidence type="ECO:0000313" key="2">
    <source>
        <dbReference type="EMBL" id="AWR97390.1"/>
    </source>
</evidence>
<organism evidence="2 3">
    <name type="scientific">Acidianus sulfidivorans JP7</name>
    <dbReference type="NCBI Taxonomy" id="619593"/>
    <lineage>
        <taxon>Archaea</taxon>
        <taxon>Thermoproteota</taxon>
        <taxon>Thermoprotei</taxon>
        <taxon>Sulfolobales</taxon>
        <taxon>Sulfolobaceae</taxon>
        <taxon>Acidianus</taxon>
    </lineage>
</organism>
<dbReference type="InterPro" id="IPR036390">
    <property type="entry name" value="WH_DNA-bd_sf"/>
</dbReference>
<feature type="domain" description="HTH arsR-type" evidence="1">
    <location>
        <begin position="1"/>
        <end position="80"/>
    </location>
</feature>
<reference evidence="2 3" key="1">
    <citation type="submission" date="2018-05" db="EMBL/GenBank/DDBJ databases">
        <title>Complete Genome Sequences of Extremely Thermoacidophilic, Metal-Mobilizing Type-Strain Members of the Archaeal Family Sulfolobaceae: Acidianus brierleyi DSM-1651T, Acidianus sulfidivorans DSM-18786T, Metallosphaera hakonensis DSM-7519T, and Metallosphaera prunae DSM-10039T.</title>
        <authorList>
            <person name="Counts J.A."/>
            <person name="Kelly R.M."/>
        </authorList>
    </citation>
    <scope>NUCLEOTIDE SEQUENCE [LARGE SCALE GENOMIC DNA]</scope>
    <source>
        <strain evidence="2 3">JP7</strain>
    </source>
</reference>
<dbReference type="GO" id="GO:0003700">
    <property type="term" value="F:DNA-binding transcription factor activity"/>
    <property type="evidence" value="ECO:0007669"/>
    <property type="project" value="InterPro"/>
</dbReference>